<feature type="region of interest" description="Disordered" evidence="7">
    <location>
        <begin position="1004"/>
        <end position="1078"/>
    </location>
</feature>
<keyword evidence="6" id="KW-0326">Glycosidase</keyword>
<feature type="compositionally biased region" description="Basic and acidic residues" evidence="7">
    <location>
        <begin position="871"/>
        <end position="887"/>
    </location>
</feature>
<feature type="compositionally biased region" description="Low complexity" evidence="7">
    <location>
        <begin position="1028"/>
        <end position="1046"/>
    </location>
</feature>
<evidence type="ECO:0000256" key="4">
    <source>
        <dbReference type="ARBA" id="ARBA00022801"/>
    </source>
</evidence>
<dbReference type="GO" id="GO:0005975">
    <property type="term" value="P:carbohydrate metabolic process"/>
    <property type="evidence" value="ECO:0007669"/>
    <property type="project" value="InterPro"/>
</dbReference>
<dbReference type="EMBL" id="ACPB03020357">
    <property type="status" value="NOT_ANNOTATED_CDS"/>
    <property type="molecule type" value="Genomic_DNA"/>
</dbReference>
<dbReference type="GO" id="GO:0008061">
    <property type="term" value="F:chitin binding"/>
    <property type="evidence" value="ECO:0007669"/>
    <property type="project" value="UniProtKB-KW"/>
</dbReference>
<dbReference type="GO" id="GO:0005576">
    <property type="term" value="C:extracellular region"/>
    <property type="evidence" value="ECO:0007669"/>
    <property type="project" value="InterPro"/>
</dbReference>
<dbReference type="Gene3D" id="3.20.20.80">
    <property type="entry name" value="Glycosidases"/>
    <property type="match status" value="1"/>
</dbReference>
<dbReference type="Pfam" id="PF00704">
    <property type="entry name" value="Glyco_hydro_18"/>
    <property type="match status" value="1"/>
</dbReference>
<dbReference type="InterPro" id="IPR017853">
    <property type="entry name" value="GH"/>
</dbReference>
<dbReference type="OMA" id="YIAIRRN"/>
<evidence type="ECO:0000256" key="3">
    <source>
        <dbReference type="ARBA" id="ARBA00022729"/>
    </source>
</evidence>
<reference evidence="8" key="1">
    <citation type="submission" date="2015-05" db="UniProtKB">
        <authorList>
            <consortium name="EnsemblMetazoa"/>
        </authorList>
    </citation>
    <scope>IDENTIFICATION</scope>
</reference>
<feature type="compositionally biased region" description="Polar residues" evidence="7">
    <location>
        <begin position="837"/>
        <end position="862"/>
    </location>
</feature>
<feature type="region of interest" description="Disordered" evidence="7">
    <location>
        <begin position="522"/>
        <end position="545"/>
    </location>
</feature>
<dbReference type="InterPro" id="IPR011583">
    <property type="entry name" value="Chitinase_II/V-like_cat"/>
</dbReference>
<feature type="compositionally biased region" description="Polar residues" evidence="7">
    <location>
        <begin position="714"/>
        <end position="725"/>
    </location>
</feature>
<dbReference type="FunFam" id="3.20.20.80:FF:000007">
    <property type="entry name" value="Acidic mammalian chitinase"/>
    <property type="match status" value="1"/>
</dbReference>
<keyword evidence="5" id="KW-1015">Disulfide bond</keyword>
<dbReference type="GO" id="GO:0004568">
    <property type="term" value="F:chitinase activity"/>
    <property type="evidence" value="ECO:0007669"/>
    <property type="project" value="TreeGrafter"/>
</dbReference>
<dbReference type="PROSITE" id="PS50940">
    <property type="entry name" value="CHIT_BIND_II"/>
    <property type="match status" value="2"/>
</dbReference>
<evidence type="ECO:0000256" key="1">
    <source>
        <dbReference type="ARBA" id="ARBA00009121"/>
    </source>
</evidence>
<feature type="region of interest" description="Disordered" evidence="7">
    <location>
        <begin position="822"/>
        <end position="887"/>
    </location>
</feature>
<dbReference type="SUPFAM" id="SSF57625">
    <property type="entry name" value="Invertebrate chitin-binding proteins"/>
    <property type="match status" value="2"/>
</dbReference>
<dbReference type="PANTHER" id="PTHR11177">
    <property type="entry name" value="CHITINASE"/>
    <property type="match status" value="1"/>
</dbReference>
<comment type="similarity">
    <text evidence="1">Belongs to the glycosyl hydrolase 18 family. Chitinase class II subfamily.</text>
</comment>
<feature type="region of interest" description="Disordered" evidence="7">
    <location>
        <begin position="384"/>
        <end position="436"/>
    </location>
</feature>
<dbReference type="PROSITE" id="PS01095">
    <property type="entry name" value="GH18_1"/>
    <property type="match status" value="1"/>
</dbReference>
<evidence type="ECO:0000256" key="2">
    <source>
        <dbReference type="ARBA" id="ARBA00022669"/>
    </source>
</evidence>
<dbReference type="STRING" id="13249.T1HN99"/>
<dbReference type="Pfam" id="PF01607">
    <property type="entry name" value="CBM_14"/>
    <property type="match status" value="2"/>
</dbReference>
<dbReference type="SMART" id="SM00636">
    <property type="entry name" value="Glyco_18"/>
    <property type="match status" value="1"/>
</dbReference>
<evidence type="ECO:0008006" key="10">
    <source>
        <dbReference type="Google" id="ProtNLM"/>
    </source>
</evidence>
<dbReference type="SUPFAM" id="SSF51445">
    <property type="entry name" value="(Trans)glycosidases"/>
    <property type="match status" value="1"/>
</dbReference>
<evidence type="ECO:0000256" key="6">
    <source>
        <dbReference type="ARBA" id="ARBA00023295"/>
    </source>
</evidence>
<dbReference type="Gene3D" id="2.170.140.10">
    <property type="entry name" value="Chitin binding domain"/>
    <property type="match status" value="2"/>
</dbReference>
<feature type="region of interest" description="Disordered" evidence="7">
    <location>
        <begin position="626"/>
        <end position="738"/>
    </location>
</feature>
<dbReference type="InterPro" id="IPR001579">
    <property type="entry name" value="Glyco_hydro_18_chit_AS"/>
</dbReference>
<dbReference type="InterPro" id="IPR029070">
    <property type="entry name" value="Chitinase_insertion_sf"/>
</dbReference>
<dbReference type="AlphaFoldDB" id="T1HN99"/>
<organism evidence="8 9">
    <name type="scientific">Rhodnius prolixus</name>
    <name type="common">Triatomid bug</name>
    <dbReference type="NCBI Taxonomy" id="13249"/>
    <lineage>
        <taxon>Eukaryota</taxon>
        <taxon>Metazoa</taxon>
        <taxon>Ecdysozoa</taxon>
        <taxon>Arthropoda</taxon>
        <taxon>Hexapoda</taxon>
        <taxon>Insecta</taxon>
        <taxon>Pterygota</taxon>
        <taxon>Neoptera</taxon>
        <taxon>Paraneoptera</taxon>
        <taxon>Hemiptera</taxon>
        <taxon>Heteroptera</taxon>
        <taxon>Panheteroptera</taxon>
        <taxon>Cimicomorpha</taxon>
        <taxon>Reduviidae</taxon>
        <taxon>Triatominae</taxon>
        <taxon>Rhodnius</taxon>
    </lineage>
</organism>
<evidence type="ECO:0000313" key="8">
    <source>
        <dbReference type="EnsemblMetazoa" id="RPRC005523-PA"/>
    </source>
</evidence>
<keyword evidence="9" id="KW-1185">Reference proteome</keyword>
<dbReference type="GO" id="GO:0006032">
    <property type="term" value="P:chitin catabolic process"/>
    <property type="evidence" value="ECO:0007669"/>
    <property type="project" value="TreeGrafter"/>
</dbReference>
<keyword evidence="4" id="KW-0378">Hydrolase</keyword>
<protein>
    <recommendedName>
        <fullName evidence="10">Chitinase</fullName>
    </recommendedName>
</protein>
<dbReference type="InterPro" id="IPR050314">
    <property type="entry name" value="Glycosyl_Hydrlase_18"/>
</dbReference>
<dbReference type="HOGENOM" id="CLU_002833_9_0_1"/>
<dbReference type="InterPro" id="IPR036508">
    <property type="entry name" value="Chitin-bd_dom_sf"/>
</dbReference>
<dbReference type="FunFam" id="3.10.50.10:FF:000001">
    <property type="entry name" value="Chitinase 3-like 1"/>
    <property type="match status" value="1"/>
</dbReference>
<dbReference type="SUPFAM" id="SSF54556">
    <property type="entry name" value="Chitinase insertion domain"/>
    <property type="match status" value="1"/>
</dbReference>
<dbReference type="InterPro" id="IPR001223">
    <property type="entry name" value="Glyco_hydro18_cat"/>
</dbReference>
<dbReference type="Gene3D" id="3.10.50.10">
    <property type="match status" value="1"/>
</dbReference>
<keyword evidence="2" id="KW-0147">Chitin-binding</keyword>
<accession>T1HN99</accession>
<feature type="compositionally biased region" description="Low complexity" evidence="7">
    <location>
        <begin position="406"/>
        <end position="423"/>
    </location>
</feature>
<dbReference type="Proteomes" id="UP000015103">
    <property type="component" value="Unassembled WGS sequence"/>
</dbReference>
<dbReference type="SMART" id="SM00494">
    <property type="entry name" value="ChtBD2"/>
    <property type="match status" value="2"/>
</dbReference>
<keyword evidence="3" id="KW-0732">Signal</keyword>
<proteinExistence type="inferred from homology"/>
<dbReference type="PROSITE" id="PS51910">
    <property type="entry name" value="GH18_2"/>
    <property type="match status" value="1"/>
</dbReference>
<feature type="compositionally biased region" description="Polar residues" evidence="7">
    <location>
        <begin position="919"/>
        <end position="933"/>
    </location>
</feature>
<dbReference type="FunFam" id="2.170.140.10:FF:000005">
    <property type="entry name" value="Acidic mammalian chitinase"/>
    <property type="match status" value="1"/>
</dbReference>
<feature type="region of interest" description="Disordered" evidence="7">
    <location>
        <begin position="906"/>
        <end position="961"/>
    </location>
</feature>
<dbReference type="InParanoid" id="T1HN99"/>
<feature type="compositionally biased region" description="Low complexity" evidence="7">
    <location>
        <begin position="522"/>
        <end position="532"/>
    </location>
</feature>
<sequence length="1170" mass="131432">AEQKRVVCYYTNWSVYRPGTAKFNPQNINPYLCTHLIYAFGGLDRENGLRPYDKYQDLEQGRGYAKFTGLKTYNKALKTMLAIGGWNEGSARFSPLVADEDRRREFVKNVVKFLRVNHFDGLDLDWEYPAFRDGGKTHDKENYAQLVQELREEFERESSKTGRVRLLLTMAVPAGIEYIDKGYDIPKLNKYLDFMNILSYDYHSAFEPSVNHHSPLYSLEEESEYNYDSQLTIDATVKHYLMKGADANKLVLGIPTYGRSYTLFNEASTDLGAPADGPGDQGDATREKGYLAYYEICSKVKDGWTVVHPKNTAMGPYAYKGNQWVGYDDENIKKLSRRYVNEKHLGGIMIWSIDNDDFRGNCHQRAYPLIEAAKEAMLGKAATKQVPSAVRSSKTSSSKSSKLKNQRSSTTTTSPPVSSTVTTPEPPTTPDPGSDFVCKDEGFFPHPRDCKKYFWCLDSGPSNLGIVAHQFTCPSGTKLVDVSDSCDFARNVICKKKSTTTTSTTSTTTPRTTTRATTTLRSSLSRVASTTTPFPPPLQDYEDDSEEDPQTIKQLIHLIKKLGGVDELEKQLEGTTGSDVTTPSISKSLFERILHRNGPSGPQNEGLTRETVRAPYRRDKPQYVTIRRERPSTTTEGLNLAEYADVDDVVEPDDRDLEEIPKYKGLHYSSRESDAAENSDPPAKSERHFRPKYQSAEQFRPKHPSTEDQEASTKKYSSLVRSRPSTFRDHTSSTSNTPRILTSTRVVTQIVEGSTQRQRVPLHRLHELLPDTDNLIKSSTKSELSTQTSKKRISNRLIRKRPSQLDTFAISASATTEFPLNKRNQQIRPPLKERSESQNVTTLTKKRTQSLVSTAESSNTFIRNRFMKTRNPTDDDREDGKDPLLSREFSRESSIIRKPLFRYRSGTTSSQISKEDSTLSHTTPVSTMNTKNYSEFPRDPNSFILSEESEKDRYTDEVSEDQVTDAEIYGQLEEQVSGDSKEQSSRLPDLANVAVAAIQSLATSAPSTQSTEKYKSTPHAAVGKSVLSGTVRPSSRPSRPFRPTTRAGVTRVRTSSPRPFSKPTAQPTTPARGATSPHRTSLIYEDYDADYYVEPVDLPLSGKVRIHADGYIECLDIGNFPHPFSCRKFISCAKMENGRLLGWEYTCPKGLSFDPIGGICNWNAGLGCKE</sequence>
<dbReference type="EnsemblMetazoa" id="RPRC005523-RA">
    <property type="protein sequence ID" value="RPRC005523-PA"/>
    <property type="gene ID" value="RPRC005523"/>
</dbReference>
<name>T1HN99_RHOPR</name>
<dbReference type="PANTHER" id="PTHR11177:SF399">
    <property type="entry name" value="CHITINASE 6, ISOFORM C"/>
    <property type="match status" value="1"/>
</dbReference>
<evidence type="ECO:0000256" key="5">
    <source>
        <dbReference type="ARBA" id="ARBA00023157"/>
    </source>
</evidence>
<dbReference type="eggNOG" id="KOG2806">
    <property type="taxonomic scope" value="Eukaryota"/>
</dbReference>
<feature type="compositionally biased region" description="Acidic residues" evidence="7">
    <location>
        <begin position="644"/>
        <end position="657"/>
    </location>
</feature>
<feature type="compositionally biased region" description="Polar residues" evidence="7">
    <location>
        <begin position="1052"/>
        <end position="1069"/>
    </location>
</feature>
<dbReference type="CDD" id="cd02872">
    <property type="entry name" value="GH18_chitolectin_chitotriosidase"/>
    <property type="match status" value="1"/>
</dbReference>
<evidence type="ECO:0000313" key="9">
    <source>
        <dbReference type="Proteomes" id="UP000015103"/>
    </source>
</evidence>
<dbReference type="VEuPathDB" id="VectorBase:RPRC005523"/>
<evidence type="ECO:0000256" key="7">
    <source>
        <dbReference type="SAM" id="MobiDB-lite"/>
    </source>
</evidence>
<dbReference type="InterPro" id="IPR002557">
    <property type="entry name" value="Chitin-bd_dom"/>
</dbReference>